<reference evidence="7" key="1">
    <citation type="journal article" date="2023" name="Mol. Phylogenet. Evol.">
        <title>Genome-scale phylogeny and comparative genomics of the fungal order Sordariales.</title>
        <authorList>
            <person name="Hensen N."/>
            <person name="Bonometti L."/>
            <person name="Westerberg I."/>
            <person name="Brannstrom I.O."/>
            <person name="Guillou S."/>
            <person name="Cros-Aarteil S."/>
            <person name="Calhoun S."/>
            <person name="Haridas S."/>
            <person name="Kuo A."/>
            <person name="Mondo S."/>
            <person name="Pangilinan J."/>
            <person name="Riley R."/>
            <person name="LaButti K."/>
            <person name="Andreopoulos B."/>
            <person name="Lipzen A."/>
            <person name="Chen C."/>
            <person name="Yan M."/>
            <person name="Daum C."/>
            <person name="Ng V."/>
            <person name="Clum A."/>
            <person name="Steindorff A."/>
            <person name="Ohm R.A."/>
            <person name="Martin F."/>
            <person name="Silar P."/>
            <person name="Natvig D.O."/>
            <person name="Lalanne C."/>
            <person name="Gautier V."/>
            <person name="Ament-Velasquez S.L."/>
            <person name="Kruys A."/>
            <person name="Hutchinson M.I."/>
            <person name="Powell A.J."/>
            <person name="Barry K."/>
            <person name="Miller A.N."/>
            <person name="Grigoriev I.V."/>
            <person name="Debuchy R."/>
            <person name="Gladieux P."/>
            <person name="Hiltunen Thoren M."/>
            <person name="Johannesson H."/>
        </authorList>
    </citation>
    <scope>NUCLEOTIDE SEQUENCE [LARGE SCALE GENOMIC DNA]</scope>
    <source>
        <strain evidence="7">CBS 340.73</strain>
    </source>
</reference>
<evidence type="ECO:0000256" key="3">
    <source>
        <dbReference type="ARBA" id="ARBA00023242"/>
    </source>
</evidence>
<dbReference type="InterPro" id="IPR007219">
    <property type="entry name" value="XnlR_reg_dom"/>
</dbReference>
<dbReference type="GO" id="GO:0006351">
    <property type="term" value="P:DNA-templated transcription"/>
    <property type="evidence" value="ECO:0007669"/>
    <property type="project" value="InterPro"/>
</dbReference>
<dbReference type="GO" id="GO:0003677">
    <property type="term" value="F:DNA binding"/>
    <property type="evidence" value="ECO:0007669"/>
    <property type="project" value="InterPro"/>
</dbReference>
<evidence type="ECO:0000256" key="1">
    <source>
        <dbReference type="ARBA" id="ARBA00004123"/>
    </source>
</evidence>
<organism evidence="6 7">
    <name type="scientific">Diplogelasinospora grovesii</name>
    <dbReference type="NCBI Taxonomy" id="303347"/>
    <lineage>
        <taxon>Eukaryota</taxon>
        <taxon>Fungi</taxon>
        <taxon>Dikarya</taxon>
        <taxon>Ascomycota</taxon>
        <taxon>Pezizomycotina</taxon>
        <taxon>Sordariomycetes</taxon>
        <taxon>Sordariomycetidae</taxon>
        <taxon>Sordariales</taxon>
        <taxon>Diplogelasinosporaceae</taxon>
        <taxon>Diplogelasinospora</taxon>
    </lineage>
</organism>
<feature type="compositionally biased region" description="Polar residues" evidence="4">
    <location>
        <begin position="820"/>
        <end position="842"/>
    </location>
</feature>
<comment type="subcellular location">
    <subcellularLocation>
        <location evidence="1">Nucleus</location>
    </subcellularLocation>
</comment>
<feature type="region of interest" description="Disordered" evidence="4">
    <location>
        <begin position="93"/>
        <end position="119"/>
    </location>
</feature>
<dbReference type="CDD" id="cd12148">
    <property type="entry name" value="fungal_TF_MHR"/>
    <property type="match status" value="1"/>
</dbReference>
<dbReference type="PANTHER" id="PTHR31001">
    <property type="entry name" value="UNCHARACTERIZED TRANSCRIPTIONAL REGULATORY PROTEIN"/>
    <property type="match status" value="1"/>
</dbReference>
<feature type="domain" description="Zn(2)-C6 fungal-type" evidence="5">
    <location>
        <begin position="64"/>
        <end position="93"/>
    </location>
</feature>
<feature type="region of interest" description="Disordered" evidence="4">
    <location>
        <begin position="141"/>
        <end position="223"/>
    </location>
</feature>
<dbReference type="InterPro" id="IPR036864">
    <property type="entry name" value="Zn2-C6_fun-type_DNA-bd_sf"/>
</dbReference>
<protein>
    <submittedName>
        <fullName evidence="6">Fungal-specific transcription factor domain-containing protein</fullName>
    </submittedName>
</protein>
<keyword evidence="7" id="KW-1185">Reference proteome</keyword>
<feature type="region of interest" description="Disordered" evidence="4">
    <location>
        <begin position="1"/>
        <end position="51"/>
    </location>
</feature>
<dbReference type="PANTHER" id="PTHR31001:SF50">
    <property type="entry name" value="ZN(II)2CYS6 TRANSCRIPTION FACTOR (EUROFUNG)"/>
    <property type="match status" value="1"/>
</dbReference>
<comment type="caution">
    <text evidence="6">The sequence shown here is derived from an EMBL/GenBank/DDBJ whole genome shotgun (WGS) entry which is preliminary data.</text>
</comment>
<evidence type="ECO:0000313" key="7">
    <source>
        <dbReference type="Proteomes" id="UP001303473"/>
    </source>
</evidence>
<dbReference type="AlphaFoldDB" id="A0AAN6N133"/>
<dbReference type="SUPFAM" id="SSF57701">
    <property type="entry name" value="Zn2/Cys6 DNA-binding domain"/>
    <property type="match status" value="1"/>
</dbReference>
<dbReference type="GO" id="GO:0005634">
    <property type="term" value="C:nucleus"/>
    <property type="evidence" value="ECO:0007669"/>
    <property type="project" value="UniProtKB-SubCell"/>
</dbReference>
<feature type="region of interest" description="Disordered" evidence="4">
    <location>
        <begin position="793"/>
        <end position="847"/>
    </location>
</feature>
<dbReference type="PROSITE" id="PS50048">
    <property type="entry name" value="ZN2_CY6_FUNGAL_2"/>
    <property type="match status" value="1"/>
</dbReference>
<keyword evidence="2" id="KW-0479">Metal-binding</keyword>
<dbReference type="EMBL" id="MU853884">
    <property type="protein sequence ID" value="KAK3936404.1"/>
    <property type="molecule type" value="Genomic_DNA"/>
</dbReference>
<evidence type="ECO:0000256" key="2">
    <source>
        <dbReference type="ARBA" id="ARBA00022723"/>
    </source>
</evidence>
<proteinExistence type="predicted"/>
<dbReference type="PROSITE" id="PS00463">
    <property type="entry name" value="ZN2_CY6_FUNGAL_1"/>
    <property type="match status" value="1"/>
</dbReference>
<dbReference type="InterPro" id="IPR001138">
    <property type="entry name" value="Zn2Cys6_DnaBD"/>
</dbReference>
<feature type="region of interest" description="Disordered" evidence="4">
    <location>
        <begin position="745"/>
        <end position="766"/>
    </location>
</feature>
<dbReference type="InterPro" id="IPR050613">
    <property type="entry name" value="Sec_Metabolite_Reg"/>
</dbReference>
<evidence type="ECO:0000256" key="4">
    <source>
        <dbReference type="SAM" id="MobiDB-lite"/>
    </source>
</evidence>
<sequence>MTGEDSSQARRPMSAGSAIGESPSGPANEGFDVQQIHAMARHPPPGASVYSPAAEVSSALNPRSCVTCRRRKVRCDKHMPCANCRRAHIPCIFPAPGRAPRRPRPKDPNAPPKHASSERELELLKRLRKLEGIVEDLSGQIELETGTGRHPSTAGNSPEAVGGHEADTQHGSGRGGFGAGDSAVSVGGSNQSQGSPSMGSATGKPSSSNIVASASGPGAGPLKRISSDVHKQFGRLVLGEKGVTRYVSSGFWSKINDELDEIRQETQKYTDDESDESDAEASPESAQAQDKSTPDHHSFIFGYRSADVDLRPLHPLPSQIPFIWQVYQENVDPILKILHVPSMNKMIRKLRTNMDSLTPSTEALMFSIYYAAITSLDEEEVKSNFGAEKDFLVQQYRFALEQALAKASFLVAPDLTVAQAFLSFLILVRRHDDTRFAWTLTGLLIRISQSLGLHRDGTNFENLTPFEVEMRRRVFWGLCILDLRSAEDQGTDLTIVDRTFDTQLPLNINDSDISPESTELPQPREGTTDMTFSLIRYEIAGVGRRLHTISSAMAPVCPSDAASSLAEREAMLLDAYRRVETKYLKDSSCEGNPMYWVAANIARVIVAKMTLVIYQPHLFPGPGNDCLSSEIRERLFHAAIDIFEYNYLLNTDPRCKQWRWLFQTYTQWHAVAYVLVEVAHRPWSATVERAWTALRSVPVEHKPFELEKMADHIAVWLPFKKLYLKAKKHREAEIARLRADPNAAQQLELEDRSRAPPETFNALPSSVKSAIAHERWRKLVNAPPLPPELLHQQQFTRQQQVSQSDDSLPSQRQQQQQQQHDTTAPITPRQDSATRQDQTQPTGPEYMDILDTVMNGSAPFNARVLPTLWSSGTDSVEIARSAVFGFSSGDIPRVDHNMAYATRMMEENNNGQTSSSFPSTLPPQHPSIMSMMASPPLKDDNPPPWLWPGALPGTDTGAGMSSEIDQFANVPGVVDDMDVNMDEGFDWQNWQESLNRFTSTLEASGCSAYNSWMGNDF</sequence>
<feature type="region of interest" description="Disordered" evidence="4">
    <location>
        <begin position="265"/>
        <end position="295"/>
    </location>
</feature>
<evidence type="ECO:0000259" key="5">
    <source>
        <dbReference type="PROSITE" id="PS50048"/>
    </source>
</evidence>
<dbReference type="CDD" id="cd00067">
    <property type="entry name" value="GAL4"/>
    <property type="match status" value="1"/>
</dbReference>
<accession>A0AAN6N133</accession>
<dbReference type="Pfam" id="PF04082">
    <property type="entry name" value="Fungal_trans"/>
    <property type="match status" value="1"/>
</dbReference>
<dbReference type="SMART" id="SM00066">
    <property type="entry name" value="GAL4"/>
    <property type="match status" value="1"/>
</dbReference>
<name>A0AAN6N133_9PEZI</name>
<gene>
    <name evidence="6" type="ORF">QBC46DRAFT_395113</name>
</gene>
<dbReference type="Pfam" id="PF00172">
    <property type="entry name" value="Zn_clus"/>
    <property type="match status" value="1"/>
</dbReference>
<dbReference type="Proteomes" id="UP001303473">
    <property type="component" value="Unassembled WGS sequence"/>
</dbReference>
<dbReference type="GO" id="GO:0000981">
    <property type="term" value="F:DNA-binding transcription factor activity, RNA polymerase II-specific"/>
    <property type="evidence" value="ECO:0007669"/>
    <property type="project" value="InterPro"/>
</dbReference>
<keyword evidence="3" id="KW-0539">Nucleus</keyword>
<dbReference type="Gene3D" id="4.10.240.10">
    <property type="entry name" value="Zn(2)-C6 fungal-type DNA-binding domain"/>
    <property type="match status" value="1"/>
</dbReference>
<feature type="compositionally biased region" description="Polar residues" evidence="4">
    <location>
        <begin position="203"/>
        <end position="212"/>
    </location>
</feature>
<dbReference type="SMART" id="SM00906">
    <property type="entry name" value="Fungal_trans"/>
    <property type="match status" value="1"/>
</dbReference>
<dbReference type="GO" id="GO:0008270">
    <property type="term" value="F:zinc ion binding"/>
    <property type="evidence" value="ECO:0007669"/>
    <property type="project" value="InterPro"/>
</dbReference>
<feature type="compositionally biased region" description="Acidic residues" evidence="4">
    <location>
        <begin position="272"/>
        <end position="281"/>
    </location>
</feature>
<evidence type="ECO:0000313" key="6">
    <source>
        <dbReference type="EMBL" id="KAK3936404.1"/>
    </source>
</evidence>
<feature type="compositionally biased region" description="Low complexity" evidence="4">
    <location>
        <begin position="180"/>
        <end position="200"/>
    </location>
</feature>
<feature type="compositionally biased region" description="Low complexity" evidence="4">
    <location>
        <begin position="793"/>
        <end position="819"/>
    </location>
</feature>